<dbReference type="Pfam" id="PF16012">
    <property type="entry name" value="DUF4780"/>
    <property type="match status" value="1"/>
</dbReference>
<feature type="region of interest" description="Disordered" evidence="1">
    <location>
        <begin position="1"/>
        <end position="21"/>
    </location>
</feature>
<accession>A0A7R8W928</accession>
<protein>
    <recommendedName>
        <fullName evidence="2">DUF4780 domain-containing protein</fullName>
    </recommendedName>
</protein>
<evidence type="ECO:0000313" key="3">
    <source>
        <dbReference type="EMBL" id="CAD7227202.1"/>
    </source>
</evidence>
<dbReference type="EMBL" id="OB661068">
    <property type="protein sequence ID" value="CAD7227202.1"/>
    <property type="molecule type" value="Genomic_DNA"/>
</dbReference>
<gene>
    <name evidence="3" type="ORF">CTOB1V02_LOCUS5111</name>
</gene>
<evidence type="ECO:0000256" key="1">
    <source>
        <dbReference type="SAM" id="MobiDB-lite"/>
    </source>
</evidence>
<evidence type="ECO:0000259" key="2">
    <source>
        <dbReference type="Pfam" id="PF16012"/>
    </source>
</evidence>
<dbReference type="InterPro" id="IPR031961">
    <property type="entry name" value="DUF4780"/>
</dbReference>
<feature type="domain" description="DUF4780" evidence="2">
    <location>
        <begin position="153"/>
        <end position="311"/>
    </location>
</feature>
<organism evidence="3">
    <name type="scientific">Cyprideis torosa</name>
    <dbReference type="NCBI Taxonomy" id="163714"/>
    <lineage>
        <taxon>Eukaryota</taxon>
        <taxon>Metazoa</taxon>
        <taxon>Ecdysozoa</taxon>
        <taxon>Arthropoda</taxon>
        <taxon>Crustacea</taxon>
        <taxon>Oligostraca</taxon>
        <taxon>Ostracoda</taxon>
        <taxon>Podocopa</taxon>
        <taxon>Podocopida</taxon>
        <taxon>Cytherocopina</taxon>
        <taxon>Cytheroidea</taxon>
        <taxon>Cytherideidae</taxon>
        <taxon>Cyprideis</taxon>
    </lineage>
</organism>
<dbReference type="AlphaFoldDB" id="A0A7R8W928"/>
<feature type="compositionally biased region" description="Basic and acidic residues" evidence="1">
    <location>
        <begin position="70"/>
        <end position="84"/>
    </location>
</feature>
<reference evidence="3" key="1">
    <citation type="submission" date="2020-11" db="EMBL/GenBank/DDBJ databases">
        <authorList>
            <person name="Tran Van P."/>
        </authorList>
    </citation>
    <scope>NUCLEOTIDE SEQUENCE</scope>
</reference>
<feature type="region of interest" description="Disordered" evidence="1">
    <location>
        <begin position="41"/>
        <end position="136"/>
    </location>
</feature>
<proteinExistence type="predicted"/>
<name>A0A7R8W928_9CRUS</name>
<sequence length="333" mass="36362">MRVLEGMKQLKSGGSGGVNAAGSIAQPIELLKRRPLPFLIQTTSPGIPGARVEEEAGNGTPRQGPLRAQGTREEPLPRREEAHVRRPPQRRAQAVEDAGNGTSRQEPQRGERAGGAGPSGQAPPPRREQASSFAQAARSPLALEVWPPVGREPLGGEDCRFVQRAIMEAVVAEPQDGRPPRIFEGHSLSSQGALVIRCGDQATWDWARPILSALRWRGNVGAAPYRVTSPADRPRFRTYKVWVNSPGIESNLRFAQEALVRQNPGLRRDGPWGLRIARCLSSQPTGAHLEIEVDEDLVPELERLGYKASLGIAVAEFSKRGKRDPRDAQPDNR</sequence>